<feature type="signal peptide" evidence="2">
    <location>
        <begin position="1"/>
        <end position="25"/>
    </location>
</feature>
<dbReference type="Pfam" id="PF00085">
    <property type="entry name" value="Thioredoxin"/>
    <property type="match status" value="1"/>
</dbReference>
<protein>
    <submittedName>
        <fullName evidence="4">Thiol reductase thioredoxin</fullName>
    </submittedName>
</protein>
<evidence type="ECO:0000313" key="4">
    <source>
        <dbReference type="EMBL" id="AQQ67671.1"/>
    </source>
</evidence>
<keyword evidence="1" id="KW-0676">Redox-active center</keyword>
<dbReference type="CDD" id="cd02947">
    <property type="entry name" value="TRX_family"/>
    <property type="match status" value="1"/>
</dbReference>
<dbReference type="InterPro" id="IPR013766">
    <property type="entry name" value="Thioredoxin_domain"/>
</dbReference>
<sequence>MSLSPFKQLFALLTLMFCLVSTATAADKEPFTEERFNELRAAGEVVLIDVFADWCPTCAKQQKVLQEYRENNPDKKFHVLIVDFDADKDWVRHFRAPRQSTLVLFAGDKQTWFSVAETRLEVIADKIDQAVAQASKGNS</sequence>
<dbReference type="InterPro" id="IPR036249">
    <property type="entry name" value="Thioredoxin-like_sf"/>
</dbReference>
<dbReference type="OrthoDB" id="9798454at2"/>
<evidence type="ECO:0000259" key="3">
    <source>
        <dbReference type="PROSITE" id="PS51352"/>
    </source>
</evidence>
<dbReference type="SUPFAM" id="SSF52833">
    <property type="entry name" value="Thioredoxin-like"/>
    <property type="match status" value="1"/>
</dbReference>
<dbReference type="InterPro" id="IPR017937">
    <property type="entry name" value="Thioredoxin_CS"/>
</dbReference>
<keyword evidence="5" id="KW-1185">Reference proteome</keyword>
<gene>
    <name evidence="4" type="ORF">Mag101_08495</name>
</gene>
<evidence type="ECO:0000313" key="5">
    <source>
        <dbReference type="Proteomes" id="UP000188219"/>
    </source>
</evidence>
<organism evidence="4 5">
    <name type="scientific">Microbulbifer agarilyticus</name>
    <dbReference type="NCBI Taxonomy" id="260552"/>
    <lineage>
        <taxon>Bacteria</taxon>
        <taxon>Pseudomonadati</taxon>
        <taxon>Pseudomonadota</taxon>
        <taxon>Gammaproteobacteria</taxon>
        <taxon>Cellvibrionales</taxon>
        <taxon>Microbulbiferaceae</taxon>
        <taxon>Microbulbifer</taxon>
    </lineage>
</organism>
<dbReference type="RefSeq" id="WP_077403451.1">
    <property type="nucleotide sequence ID" value="NZ_CP019650.1"/>
</dbReference>
<evidence type="ECO:0000256" key="1">
    <source>
        <dbReference type="ARBA" id="ARBA00023284"/>
    </source>
</evidence>
<reference evidence="4" key="1">
    <citation type="submission" date="2017-02" db="EMBL/GenBank/DDBJ databases">
        <title>Genome of Microbulbifer agarilyticus GP101.</title>
        <authorList>
            <person name="Jung J."/>
            <person name="Bae S.S."/>
            <person name="Baek K."/>
        </authorList>
    </citation>
    <scope>NUCLEOTIDE SEQUENCE [LARGE SCALE GENOMIC DNA]</scope>
    <source>
        <strain evidence="4">GP101</strain>
    </source>
</reference>
<dbReference type="PROSITE" id="PS51352">
    <property type="entry name" value="THIOREDOXIN_2"/>
    <property type="match status" value="1"/>
</dbReference>
<keyword evidence="2" id="KW-0732">Signal</keyword>
<accession>A0A1Q2M4Q5</accession>
<dbReference type="GO" id="GO:0015036">
    <property type="term" value="F:disulfide oxidoreductase activity"/>
    <property type="evidence" value="ECO:0007669"/>
    <property type="project" value="UniProtKB-ARBA"/>
</dbReference>
<dbReference type="EMBL" id="CP019650">
    <property type="protein sequence ID" value="AQQ67671.1"/>
    <property type="molecule type" value="Genomic_DNA"/>
</dbReference>
<dbReference type="Proteomes" id="UP000188219">
    <property type="component" value="Chromosome"/>
</dbReference>
<evidence type="ECO:0000256" key="2">
    <source>
        <dbReference type="SAM" id="SignalP"/>
    </source>
</evidence>
<dbReference type="KEGG" id="maga:Mag101_08495"/>
<name>A0A1Q2M4Q5_9GAMM</name>
<dbReference type="PROSITE" id="PS00194">
    <property type="entry name" value="THIOREDOXIN_1"/>
    <property type="match status" value="1"/>
</dbReference>
<proteinExistence type="predicted"/>
<feature type="chain" id="PRO_5012772162" evidence="2">
    <location>
        <begin position="26"/>
        <end position="139"/>
    </location>
</feature>
<dbReference type="AlphaFoldDB" id="A0A1Q2M4Q5"/>
<dbReference type="STRING" id="260552.Mag101_08495"/>
<dbReference type="Gene3D" id="3.40.30.10">
    <property type="entry name" value="Glutaredoxin"/>
    <property type="match status" value="1"/>
</dbReference>
<feature type="domain" description="Thioredoxin" evidence="3">
    <location>
        <begin position="12"/>
        <end position="136"/>
    </location>
</feature>